<proteinExistence type="predicted"/>
<evidence type="ECO:0000259" key="2">
    <source>
        <dbReference type="PROSITE" id="PS50053"/>
    </source>
</evidence>
<dbReference type="InterPro" id="IPR029071">
    <property type="entry name" value="Ubiquitin-like_domsf"/>
</dbReference>
<evidence type="ECO:0000313" key="3">
    <source>
        <dbReference type="EMBL" id="CAD8293901.1"/>
    </source>
</evidence>
<dbReference type="AlphaFoldDB" id="A0A7R9YY49"/>
<dbReference type="PROSITE" id="PS50053">
    <property type="entry name" value="UBIQUITIN_2"/>
    <property type="match status" value="1"/>
</dbReference>
<sequence>MRRRHVGPLTLEAYGSSAATTTPCGRFLERPKTRGPAEGFLQPREATSASPQLAIPLVVVKTRAPRPAAGRSRIRPRTGRLLANRINLPRLSCLLAQQEATQQHVMPATRWPPLDGTPVAQWPADEALPNSPWLPDGAPRRAVDAYMPPVWSKYNPTPGTGRTGMYSVPPNNYPHYKEAERYTPAMQSDGGQLSEWTAMYEPSKEQAEADRAAAYEKGVPHGFVESGDKYSGVPTMELWVVSDLHEDHEYGAVDPASGKHSGGPFKIKVAASMRVEDLRLVIRDVGGILPALQRLSYAGKHLDDPQRTLQQYGVEFWNKRFPHWPIKVRSM</sequence>
<reference evidence="3" key="1">
    <citation type="submission" date="2021-01" db="EMBL/GenBank/DDBJ databases">
        <authorList>
            <person name="Corre E."/>
            <person name="Pelletier E."/>
            <person name="Niang G."/>
            <person name="Scheremetjew M."/>
            <person name="Finn R."/>
            <person name="Kale V."/>
            <person name="Holt S."/>
            <person name="Cochrane G."/>
            <person name="Meng A."/>
            <person name="Brown T."/>
            <person name="Cohen L."/>
        </authorList>
    </citation>
    <scope>NUCLEOTIDE SEQUENCE</scope>
    <source>
        <strain evidence="3">CCMP219</strain>
    </source>
</reference>
<dbReference type="SUPFAM" id="SSF54236">
    <property type="entry name" value="Ubiquitin-like"/>
    <property type="match status" value="1"/>
</dbReference>
<dbReference type="InterPro" id="IPR000626">
    <property type="entry name" value="Ubiquitin-like_dom"/>
</dbReference>
<name>A0A7R9YY49_9CHLO</name>
<feature type="region of interest" description="Disordered" evidence="1">
    <location>
        <begin position="20"/>
        <end position="47"/>
    </location>
</feature>
<gene>
    <name evidence="3" type="ORF">CEUR00632_LOCUS12262</name>
</gene>
<organism evidence="3">
    <name type="scientific">Chlamydomonas euryale</name>
    <dbReference type="NCBI Taxonomy" id="1486919"/>
    <lineage>
        <taxon>Eukaryota</taxon>
        <taxon>Viridiplantae</taxon>
        <taxon>Chlorophyta</taxon>
        <taxon>core chlorophytes</taxon>
        <taxon>Chlorophyceae</taxon>
        <taxon>CS clade</taxon>
        <taxon>Chlamydomonadales</taxon>
        <taxon>Chlamydomonadaceae</taxon>
        <taxon>Chlamydomonas</taxon>
    </lineage>
</organism>
<evidence type="ECO:0000256" key="1">
    <source>
        <dbReference type="SAM" id="MobiDB-lite"/>
    </source>
</evidence>
<dbReference type="Gene3D" id="3.10.20.90">
    <property type="entry name" value="Phosphatidylinositol 3-kinase Catalytic Subunit, Chain A, domain 1"/>
    <property type="match status" value="1"/>
</dbReference>
<dbReference type="EMBL" id="HBEC01026619">
    <property type="protein sequence ID" value="CAD8293901.1"/>
    <property type="molecule type" value="Transcribed_RNA"/>
</dbReference>
<protein>
    <recommendedName>
        <fullName evidence="2">Ubiquitin-like domain-containing protein</fullName>
    </recommendedName>
</protein>
<dbReference type="CDD" id="cd17039">
    <property type="entry name" value="Ubl_ubiquitin_like"/>
    <property type="match status" value="1"/>
</dbReference>
<accession>A0A7R9YY49</accession>
<dbReference type="Pfam" id="PF00240">
    <property type="entry name" value="ubiquitin"/>
    <property type="match status" value="1"/>
</dbReference>
<feature type="domain" description="Ubiquitin-like" evidence="2">
    <location>
        <begin position="265"/>
        <end position="315"/>
    </location>
</feature>